<sequence>MPTSPFLSSRRSLLKGAGAAAALPFVGALTALHAREALAAGTTTRIASPYGPIAPVNDLTTGLPLLQLPAGFTYKSYGWTGDLMANGKATPGSHDGMAVVQTRKVGRSTEFVLVRNHERGTGSDATFFGAPGVYDNSPSSAGGSSYSAGGTTNLVFRDGSWLKTEPSLGGTRTNCAGGPTPWGTWLSCEEVGSDSVSAGGKKHGYVFEVTADPLQTTGEPIIAMGRFAHEAVGVDPSTGIVYQTEDSSGKSGFYRYVPVNPTGAIGSLAQGGVLQMAKVVGQNNVSVIGAQLGDTYALEWVTIANPDANRASATGLNGQTISNVAGPFAQGWQQGGLRMNRGEGVWYFNGKLYVMDTSGGPVSQGTIWELNLRTQVMTCIYSSPSLNVGTMGDNITVSPRGGLLICEDGGNVTDEFGTGLRLMSLHGDGQVSIFAKNNVNTTQAQMTAAGKQTSLAGDHRGNEFCGGCFDPTGRYLFVNIQTPGITFAITGPWANGSL</sequence>
<gene>
    <name evidence="1" type="ORF">EIP75_03155</name>
</gene>
<dbReference type="InterPro" id="IPR006311">
    <property type="entry name" value="TAT_signal"/>
</dbReference>
<dbReference type="AlphaFoldDB" id="A0A426VG32"/>
<dbReference type="SUPFAM" id="SSF63829">
    <property type="entry name" value="Calcium-dependent phosphotriesterase"/>
    <property type="match status" value="1"/>
</dbReference>
<dbReference type="Proteomes" id="UP000269265">
    <property type="component" value="Unassembled WGS sequence"/>
</dbReference>
<comment type="caution">
    <text evidence="1">The sequence shown here is derived from an EMBL/GenBank/DDBJ whole genome shotgun (WGS) entry which is preliminary data.</text>
</comment>
<evidence type="ECO:0000313" key="2">
    <source>
        <dbReference type="Proteomes" id="UP000269265"/>
    </source>
</evidence>
<keyword evidence="2" id="KW-1185">Reference proteome</keyword>
<dbReference type="PANTHER" id="PTHR35399">
    <property type="entry name" value="SLR8030 PROTEIN"/>
    <property type="match status" value="1"/>
</dbReference>
<name>A0A426VG32_9BURK</name>
<protein>
    <submittedName>
        <fullName evidence="1">DUF839 domain-containing protein</fullName>
    </submittedName>
</protein>
<dbReference type="RefSeq" id="WP_125241779.1">
    <property type="nucleotide sequence ID" value="NZ_RSED01000002.1"/>
</dbReference>
<proteinExistence type="predicted"/>
<evidence type="ECO:0000313" key="1">
    <source>
        <dbReference type="EMBL" id="RRS05872.1"/>
    </source>
</evidence>
<dbReference type="EMBL" id="RSED01000002">
    <property type="protein sequence ID" value="RRS05872.1"/>
    <property type="molecule type" value="Genomic_DNA"/>
</dbReference>
<dbReference type="Pfam" id="PF05787">
    <property type="entry name" value="PhoX"/>
    <property type="match status" value="2"/>
</dbReference>
<dbReference type="PROSITE" id="PS51318">
    <property type="entry name" value="TAT"/>
    <property type="match status" value="1"/>
</dbReference>
<dbReference type="OrthoDB" id="9801383at2"/>
<reference evidence="1 2" key="1">
    <citation type="submission" date="2018-12" db="EMBL/GenBank/DDBJ databases">
        <title>The whole draft genome of Aquabacterium sp. SJQ9.</title>
        <authorList>
            <person name="Sun L."/>
            <person name="Gao X."/>
            <person name="Chen W."/>
            <person name="Huang K."/>
        </authorList>
    </citation>
    <scope>NUCLEOTIDE SEQUENCE [LARGE SCALE GENOMIC DNA]</scope>
    <source>
        <strain evidence="1 2">SJQ9</strain>
    </source>
</reference>
<dbReference type="PANTHER" id="PTHR35399:SF4">
    <property type="entry name" value="MEMBRANE PROTEIN"/>
    <property type="match status" value="1"/>
</dbReference>
<accession>A0A426VG32</accession>
<organism evidence="1 2">
    <name type="scientific">Aquabacterium soli</name>
    <dbReference type="NCBI Taxonomy" id="2493092"/>
    <lineage>
        <taxon>Bacteria</taxon>
        <taxon>Pseudomonadati</taxon>
        <taxon>Pseudomonadota</taxon>
        <taxon>Betaproteobacteria</taxon>
        <taxon>Burkholderiales</taxon>
        <taxon>Aquabacterium</taxon>
    </lineage>
</organism>
<dbReference type="InterPro" id="IPR008557">
    <property type="entry name" value="PhoX"/>
</dbReference>